<keyword evidence="1" id="KW-0812">Transmembrane</keyword>
<evidence type="ECO:0000313" key="2">
    <source>
        <dbReference type="EMBL" id="TRM10872.1"/>
    </source>
</evidence>
<proteinExistence type="predicted"/>
<protein>
    <submittedName>
        <fullName evidence="2">Uncharacterized protein</fullName>
    </submittedName>
</protein>
<keyword evidence="1" id="KW-1133">Transmembrane helix</keyword>
<dbReference type="Proteomes" id="UP000319280">
    <property type="component" value="Unassembled WGS sequence"/>
</dbReference>
<feature type="transmembrane region" description="Helical" evidence="1">
    <location>
        <begin position="6"/>
        <end position="26"/>
    </location>
</feature>
<organism evidence="2 3">
    <name type="scientific">Lentibacillus cibarius</name>
    <dbReference type="NCBI Taxonomy" id="2583219"/>
    <lineage>
        <taxon>Bacteria</taxon>
        <taxon>Bacillati</taxon>
        <taxon>Bacillota</taxon>
        <taxon>Bacilli</taxon>
        <taxon>Bacillales</taxon>
        <taxon>Bacillaceae</taxon>
        <taxon>Lentibacillus</taxon>
    </lineage>
</organism>
<name>A0A549YG53_9BACI</name>
<reference evidence="2 3" key="1">
    <citation type="submission" date="2019-07" db="EMBL/GenBank/DDBJ databases">
        <title>Genomic analysis of Lentibacillus sp. NKC851-2.</title>
        <authorList>
            <person name="Oh Y.J."/>
        </authorList>
    </citation>
    <scope>NUCLEOTIDE SEQUENCE [LARGE SCALE GENOMIC DNA]</scope>
    <source>
        <strain evidence="2 3">NKC851-2</strain>
    </source>
</reference>
<accession>A0A549YG53</accession>
<comment type="caution">
    <text evidence="2">The sequence shown here is derived from an EMBL/GenBank/DDBJ whole genome shotgun (WGS) entry which is preliminary data.</text>
</comment>
<gene>
    <name evidence="2" type="ORF">FH966_03575</name>
</gene>
<dbReference type="EMBL" id="VJMZ01000001">
    <property type="protein sequence ID" value="TRM10872.1"/>
    <property type="molecule type" value="Genomic_DNA"/>
</dbReference>
<dbReference type="RefSeq" id="WP_142790106.1">
    <property type="nucleotide sequence ID" value="NZ_VJMZ01000001.1"/>
</dbReference>
<dbReference type="AlphaFoldDB" id="A0A549YG53"/>
<sequence length="60" mass="7055">MTIAIIILILFIIYVVFSLITIKYQLKLISDHLNIKDNDDKEKVSNEDIEKELENKFSDN</sequence>
<keyword evidence="1" id="KW-0472">Membrane</keyword>
<evidence type="ECO:0000256" key="1">
    <source>
        <dbReference type="SAM" id="Phobius"/>
    </source>
</evidence>
<evidence type="ECO:0000313" key="3">
    <source>
        <dbReference type="Proteomes" id="UP000319280"/>
    </source>
</evidence>
<keyword evidence="3" id="KW-1185">Reference proteome</keyword>